<sequence>MRFQIAFIGCACPEESLALANNMYSPPAAGVHAMFETSAVLTLLQ</sequence>
<comment type="caution">
    <text evidence="1">The sequence shown here is derived from an EMBL/GenBank/DDBJ whole genome shotgun (WGS) entry which is preliminary data.</text>
</comment>
<accession>A0ABV9GSQ8</accession>
<keyword evidence="2" id="KW-1185">Reference proteome</keyword>
<organism evidence="1 2">
    <name type="scientific">Camelliibacillus cellulosilyticus</name>
    <dbReference type="NCBI Taxonomy" id="2174486"/>
    <lineage>
        <taxon>Bacteria</taxon>
        <taxon>Bacillati</taxon>
        <taxon>Bacillota</taxon>
        <taxon>Bacilli</taxon>
        <taxon>Bacillales</taxon>
        <taxon>Sporolactobacillaceae</taxon>
        <taxon>Camelliibacillus</taxon>
    </lineage>
</organism>
<gene>
    <name evidence="1" type="ORF">ACFO4N_14880</name>
</gene>
<name>A0ABV9GSQ8_9BACL</name>
<evidence type="ECO:0000313" key="2">
    <source>
        <dbReference type="Proteomes" id="UP001596022"/>
    </source>
</evidence>
<reference evidence="2" key="1">
    <citation type="journal article" date="2019" name="Int. J. Syst. Evol. Microbiol.">
        <title>The Global Catalogue of Microorganisms (GCM) 10K type strain sequencing project: providing services to taxonomists for standard genome sequencing and annotation.</title>
        <authorList>
            <consortium name="The Broad Institute Genomics Platform"/>
            <consortium name="The Broad Institute Genome Sequencing Center for Infectious Disease"/>
            <person name="Wu L."/>
            <person name="Ma J."/>
        </authorList>
    </citation>
    <scope>NUCLEOTIDE SEQUENCE [LARGE SCALE GENOMIC DNA]</scope>
    <source>
        <strain evidence="2">CGMCC 1.16306</strain>
    </source>
</reference>
<dbReference type="EMBL" id="JBHSFW010000014">
    <property type="protein sequence ID" value="MFC4619996.1"/>
    <property type="molecule type" value="Genomic_DNA"/>
</dbReference>
<proteinExistence type="predicted"/>
<dbReference type="Proteomes" id="UP001596022">
    <property type="component" value="Unassembled WGS sequence"/>
</dbReference>
<protein>
    <submittedName>
        <fullName evidence="1">Uncharacterized protein</fullName>
    </submittedName>
</protein>
<evidence type="ECO:0000313" key="1">
    <source>
        <dbReference type="EMBL" id="MFC4619996.1"/>
    </source>
</evidence>